<feature type="coiled-coil region" evidence="1">
    <location>
        <begin position="10"/>
        <end position="47"/>
    </location>
</feature>
<evidence type="ECO:0000313" key="2">
    <source>
        <dbReference type="EMBL" id="SHG22187.1"/>
    </source>
</evidence>
<organism evidence="2 3">
    <name type="scientific">Ornithinibacillus halophilus</name>
    <dbReference type="NCBI Taxonomy" id="930117"/>
    <lineage>
        <taxon>Bacteria</taxon>
        <taxon>Bacillati</taxon>
        <taxon>Bacillota</taxon>
        <taxon>Bacilli</taxon>
        <taxon>Bacillales</taxon>
        <taxon>Bacillaceae</taxon>
        <taxon>Ornithinibacillus</taxon>
    </lineage>
</organism>
<sequence length="204" mass="23827">MSMYDWNNYLYELNQSNQYLLQKIQELENRINEMEEKLEENKSTNIEKIEYKFDQLKVEHLEGTLHVGLSPSDLANIEDLGLGQQNSAFSNPIHKIPPVPPAAGRHPSLINRLNKYLHEDGPKLIQNLAKKNNHPVDSDFEKLLIQDMEKQLPQRIQFYETRAHDQKIPNNNVPNYIFEHIQKEVTHSIETYMKNNNGGEGDHQ</sequence>
<evidence type="ECO:0000256" key="1">
    <source>
        <dbReference type="SAM" id="Coils"/>
    </source>
</evidence>
<dbReference type="InterPro" id="IPR019673">
    <property type="entry name" value="Spore_germination_GerPC"/>
</dbReference>
<gene>
    <name evidence="2" type="ORF">SAMN05216225_10219</name>
</gene>
<keyword evidence="1" id="KW-0175">Coiled coil</keyword>
<evidence type="ECO:0000313" key="3">
    <source>
        <dbReference type="Proteomes" id="UP000183988"/>
    </source>
</evidence>
<protein>
    <submittedName>
        <fullName evidence="2">Spore germination protein PC</fullName>
    </submittedName>
</protein>
<dbReference type="RefSeq" id="WP_072890446.1">
    <property type="nucleotide sequence ID" value="NZ_FQVW01000021.1"/>
</dbReference>
<dbReference type="STRING" id="930117.SAMN05216225_10219"/>
<keyword evidence="3" id="KW-1185">Reference proteome</keyword>
<dbReference type="OrthoDB" id="2991331at2"/>
<reference evidence="2 3" key="1">
    <citation type="submission" date="2016-11" db="EMBL/GenBank/DDBJ databases">
        <authorList>
            <person name="Jaros S."/>
            <person name="Januszkiewicz K."/>
            <person name="Wedrychowicz H."/>
        </authorList>
    </citation>
    <scope>NUCLEOTIDE SEQUENCE [LARGE SCALE GENOMIC DNA]</scope>
    <source>
        <strain evidence="2 3">IBRC-M 10683</strain>
    </source>
</reference>
<dbReference type="Pfam" id="PF10737">
    <property type="entry name" value="GerPC"/>
    <property type="match status" value="1"/>
</dbReference>
<proteinExistence type="predicted"/>
<dbReference type="AlphaFoldDB" id="A0A1M5I212"/>
<name>A0A1M5I212_9BACI</name>
<dbReference type="Proteomes" id="UP000183988">
    <property type="component" value="Unassembled WGS sequence"/>
</dbReference>
<dbReference type="EMBL" id="FQVW01000021">
    <property type="protein sequence ID" value="SHG22187.1"/>
    <property type="molecule type" value="Genomic_DNA"/>
</dbReference>
<accession>A0A1M5I212</accession>